<accession>A0A3M7QRY9</accession>
<proteinExistence type="predicted"/>
<dbReference type="EMBL" id="REGN01005335">
    <property type="protein sequence ID" value="RNA13745.1"/>
    <property type="molecule type" value="Genomic_DNA"/>
</dbReference>
<comment type="caution">
    <text evidence="1">The sequence shown here is derived from an EMBL/GenBank/DDBJ whole genome shotgun (WGS) entry which is preliminary data.</text>
</comment>
<dbReference type="AlphaFoldDB" id="A0A3M7QRY9"/>
<organism evidence="1 2">
    <name type="scientific">Brachionus plicatilis</name>
    <name type="common">Marine rotifer</name>
    <name type="synonym">Brachionus muelleri</name>
    <dbReference type="NCBI Taxonomy" id="10195"/>
    <lineage>
        <taxon>Eukaryota</taxon>
        <taxon>Metazoa</taxon>
        <taxon>Spiralia</taxon>
        <taxon>Gnathifera</taxon>
        <taxon>Rotifera</taxon>
        <taxon>Eurotatoria</taxon>
        <taxon>Monogononta</taxon>
        <taxon>Pseudotrocha</taxon>
        <taxon>Ploima</taxon>
        <taxon>Brachionidae</taxon>
        <taxon>Brachionus</taxon>
    </lineage>
</organism>
<keyword evidence="2" id="KW-1185">Reference proteome</keyword>
<reference evidence="1 2" key="1">
    <citation type="journal article" date="2018" name="Sci. Rep.">
        <title>Genomic signatures of local adaptation to the degree of environmental predictability in rotifers.</title>
        <authorList>
            <person name="Franch-Gras L."/>
            <person name="Hahn C."/>
            <person name="Garcia-Roger E.M."/>
            <person name="Carmona M.J."/>
            <person name="Serra M."/>
            <person name="Gomez A."/>
        </authorList>
    </citation>
    <scope>NUCLEOTIDE SEQUENCE [LARGE SCALE GENOMIC DNA]</scope>
    <source>
        <strain evidence="1">HYR1</strain>
    </source>
</reference>
<dbReference type="Proteomes" id="UP000276133">
    <property type="component" value="Unassembled WGS sequence"/>
</dbReference>
<gene>
    <name evidence="1" type="ORF">BpHYR1_019183</name>
</gene>
<evidence type="ECO:0000313" key="2">
    <source>
        <dbReference type="Proteomes" id="UP000276133"/>
    </source>
</evidence>
<name>A0A3M7QRY9_BRAPC</name>
<sequence length="83" mass="9578">MQNEQALFGISSELSNKIRIQILVHVQNEIILITKILSKFQNFKIMLILNELIKTKKIATHHNKPLVFEIYSGDLTLGFLNKT</sequence>
<protein>
    <submittedName>
        <fullName evidence="1">Uncharacterized protein</fullName>
    </submittedName>
</protein>
<evidence type="ECO:0000313" key="1">
    <source>
        <dbReference type="EMBL" id="RNA13745.1"/>
    </source>
</evidence>